<proteinExistence type="predicted"/>
<keyword evidence="2" id="KW-1185">Reference proteome</keyword>
<sequence>MAIECSPDMTMNKMKLYHFIYASQAWVKQKRCTAIIGQEKEKPA</sequence>
<evidence type="ECO:0000313" key="2">
    <source>
        <dbReference type="Proteomes" id="UP000011134"/>
    </source>
</evidence>
<comment type="caution">
    <text evidence="1">The sequence shown here is derived from an EMBL/GenBank/DDBJ whole genome shotgun (WGS) entry which is preliminary data.</text>
</comment>
<accession>L8J5X4</accession>
<evidence type="ECO:0000313" key="1">
    <source>
        <dbReference type="EMBL" id="ELR64166.1"/>
    </source>
</evidence>
<reference evidence="1 2" key="1">
    <citation type="submission" date="2012-12" db="EMBL/GenBank/DDBJ databases">
        <title>Genome Assembly of Photobacterium sp. AK15.</title>
        <authorList>
            <person name="Khatri I."/>
            <person name="Vaidya B."/>
            <person name="Srinivas T.N.R."/>
            <person name="Subramanian S."/>
            <person name="Pinnaka A."/>
        </authorList>
    </citation>
    <scope>NUCLEOTIDE SEQUENCE [LARGE SCALE GENOMIC DNA]</scope>
    <source>
        <strain evidence="1 2">AK15</strain>
    </source>
</reference>
<protein>
    <submittedName>
        <fullName evidence="1">Uncharacterized protein</fullName>
    </submittedName>
</protein>
<dbReference type="Proteomes" id="UP000011134">
    <property type="component" value="Unassembled WGS sequence"/>
</dbReference>
<dbReference type="PATRIC" id="fig|1056511.3.peg.3820"/>
<name>L8J5X4_9GAMM</name>
<dbReference type="EMBL" id="AMZO01000031">
    <property type="protein sequence ID" value="ELR64166.1"/>
    <property type="molecule type" value="Genomic_DNA"/>
</dbReference>
<dbReference type="AlphaFoldDB" id="L8J5X4"/>
<organism evidence="1 2">
    <name type="scientific">Photobacterium marinum</name>
    <dbReference type="NCBI Taxonomy" id="1056511"/>
    <lineage>
        <taxon>Bacteria</taxon>
        <taxon>Pseudomonadati</taxon>
        <taxon>Pseudomonadota</taxon>
        <taxon>Gammaproteobacteria</taxon>
        <taxon>Vibrionales</taxon>
        <taxon>Vibrionaceae</taxon>
        <taxon>Photobacterium</taxon>
    </lineage>
</organism>
<gene>
    <name evidence="1" type="ORF">C942_02896</name>
</gene>